<proteinExistence type="predicted"/>
<dbReference type="EMBL" id="FUYE01000022">
    <property type="protein sequence ID" value="SKB07041.1"/>
    <property type="molecule type" value="Genomic_DNA"/>
</dbReference>
<evidence type="ECO:0000313" key="1">
    <source>
        <dbReference type="EMBL" id="SKB07041.1"/>
    </source>
</evidence>
<feature type="non-terminal residue" evidence="1">
    <location>
        <position position="44"/>
    </location>
</feature>
<gene>
    <name evidence="1" type="ORF">SAMN02745166_04602</name>
</gene>
<sequence length="44" mass="4833">MLWCHCRAVISPDNSAVTEAGPPELTGDEVDLASTEPRFFKRGE</sequence>
<protein>
    <submittedName>
        <fullName evidence="1">Uncharacterized protein</fullName>
    </submittedName>
</protein>
<dbReference type="Proteomes" id="UP000190774">
    <property type="component" value="Unassembled WGS sequence"/>
</dbReference>
<accession>A0A1T4Z0F2</accession>
<reference evidence="2" key="1">
    <citation type="submission" date="2017-02" db="EMBL/GenBank/DDBJ databases">
        <authorList>
            <person name="Varghese N."/>
            <person name="Submissions S."/>
        </authorList>
    </citation>
    <scope>NUCLEOTIDE SEQUENCE [LARGE SCALE GENOMIC DNA]</scope>
    <source>
        <strain evidence="2">ATCC 700200</strain>
    </source>
</reference>
<organism evidence="1 2">
    <name type="scientific">Prosthecobacter debontii</name>
    <dbReference type="NCBI Taxonomy" id="48467"/>
    <lineage>
        <taxon>Bacteria</taxon>
        <taxon>Pseudomonadati</taxon>
        <taxon>Verrucomicrobiota</taxon>
        <taxon>Verrucomicrobiia</taxon>
        <taxon>Verrucomicrobiales</taxon>
        <taxon>Verrucomicrobiaceae</taxon>
        <taxon>Prosthecobacter</taxon>
    </lineage>
</organism>
<name>A0A1T4Z0F2_9BACT</name>
<keyword evidence="2" id="KW-1185">Reference proteome</keyword>
<dbReference type="AlphaFoldDB" id="A0A1T4Z0F2"/>
<evidence type="ECO:0000313" key="2">
    <source>
        <dbReference type="Proteomes" id="UP000190774"/>
    </source>
</evidence>